<accession>A0A0E9SU82</accession>
<organism evidence="1">
    <name type="scientific">Anguilla anguilla</name>
    <name type="common">European freshwater eel</name>
    <name type="synonym">Muraena anguilla</name>
    <dbReference type="NCBI Taxonomy" id="7936"/>
    <lineage>
        <taxon>Eukaryota</taxon>
        <taxon>Metazoa</taxon>
        <taxon>Chordata</taxon>
        <taxon>Craniata</taxon>
        <taxon>Vertebrata</taxon>
        <taxon>Euteleostomi</taxon>
        <taxon>Actinopterygii</taxon>
        <taxon>Neopterygii</taxon>
        <taxon>Teleostei</taxon>
        <taxon>Anguilliformes</taxon>
        <taxon>Anguillidae</taxon>
        <taxon>Anguilla</taxon>
    </lineage>
</organism>
<evidence type="ECO:0000313" key="1">
    <source>
        <dbReference type="EMBL" id="JAH44914.1"/>
    </source>
</evidence>
<protein>
    <submittedName>
        <fullName evidence="1">Uncharacterized protein</fullName>
    </submittedName>
</protein>
<sequence length="19" mass="2104">MQGWGKTGLAQSSIVQYIH</sequence>
<reference evidence="1" key="1">
    <citation type="submission" date="2014-11" db="EMBL/GenBank/DDBJ databases">
        <authorList>
            <person name="Amaro Gonzalez C."/>
        </authorList>
    </citation>
    <scope>NUCLEOTIDE SEQUENCE</scope>
</reference>
<proteinExistence type="predicted"/>
<name>A0A0E9SU82_ANGAN</name>
<dbReference type="EMBL" id="GBXM01063663">
    <property type="protein sequence ID" value="JAH44914.1"/>
    <property type="molecule type" value="Transcribed_RNA"/>
</dbReference>
<reference evidence="1" key="2">
    <citation type="journal article" date="2015" name="Fish Shellfish Immunol.">
        <title>Early steps in the European eel (Anguilla anguilla)-Vibrio vulnificus interaction in the gills: Role of the RtxA13 toxin.</title>
        <authorList>
            <person name="Callol A."/>
            <person name="Pajuelo D."/>
            <person name="Ebbesson L."/>
            <person name="Teles M."/>
            <person name="MacKenzie S."/>
            <person name="Amaro C."/>
        </authorList>
    </citation>
    <scope>NUCLEOTIDE SEQUENCE</scope>
</reference>
<dbReference type="AlphaFoldDB" id="A0A0E9SU82"/>